<reference evidence="3" key="1">
    <citation type="submission" date="2018-08" db="EMBL/GenBank/DDBJ databases">
        <authorList>
            <person name="Rossello M."/>
        </authorList>
    </citation>
    <scope>NUCLEOTIDE SEQUENCE [LARGE SCALE GENOMIC DNA]</scope>
    <source>
        <strain evidence="3">cv. Chinese Spring</strain>
    </source>
</reference>
<feature type="chain" id="PRO_5043170242" description="Pistil-specific extensin-like protein" evidence="2">
    <location>
        <begin position="26"/>
        <end position="196"/>
    </location>
</feature>
<keyword evidence="1 2" id="KW-0732">Signal</keyword>
<dbReference type="PANTHER" id="PTHR33470:SF8">
    <property type="entry name" value="OS05G0531200 PROTEIN"/>
    <property type="match status" value="1"/>
</dbReference>
<dbReference type="AlphaFoldDB" id="A0A3B5Z283"/>
<sequence length="196" mass="20756">MVSISFKIHGAVAALLLGSLLLCSGASMDEPAAAYKHVAPALSPSSYPPTPAPVPIQPVIIVQGLIYCKSCNLRGYNAGMDGSPLANATAKLVCYGSKSGYRVLNMTSTATDENGYVLVMVYDLAMFSRRSCRVYLRTSPTPLCDAPFLPADASLGIVLKREEVRPSSPVGVRGVYSARTALMYAPRKGAKCPAYC</sequence>
<dbReference type="RefSeq" id="XP_044374513.1">
    <property type="nucleotide sequence ID" value="XM_044518578.1"/>
</dbReference>
<dbReference type="PANTHER" id="PTHR33470">
    <property type="entry name" value="OS01G0164075 PROTEIN"/>
    <property type="match status" value="1"/>
</dbReference>
<dbReference type="Proteomes" id="UP000019116">
    <property type="component" value="Chromosome 1B"/>
</dbReference>
<dbReference type="Gramene" id="TraesLDM1B03G00361200.1">
    <property type="protein sequence ID" value="TraesLDM1B03G00361200.1"/>
    <property type="gene ID" value="TraesLDM1B03G00361200"/>
</dbReference>
<dbReference type="Gramene" id="TraesCAD_scaffold_003181_01G000300.1">
    <property type="protein sequence ID" value="TraesCAD_scaffold_003181_01G000300.1"/>
    <property type="gene ID" value="TraesCAD_scaffold_003181_01G000300"/>
</dbReference>
<dbReference type="Gramene" id="TraesJAG1B03G00360130.1">
    <property type="protein sequence ID" value="TraesJAG1B03G00360130.1"/>
    <property type="gene ID" value="TraesJAG1B03G00360130"/>
</dbReference>
<dbReference type="Gramene" id="TraesSYM1B03G00367040.1">
    <property type="protein sequence ID" value="TraesSYM1B03G00367040.1"/>
    <property type="gene ID" value="TraesSYM1B03G00367040"/>
</dbReference>
<protein>
    <recommendedName>
        <fullName evidence="5">Pistil-specific extensin-like protein</fullName>
    </recommendedName>
</protein>
<dbReference type="Gramene" id="TraesPARA_EIv1.0_0199170.1">
    <property type="protein sequence ID" value="TraesPARA_EIv1.0_0199170.1.CDS"/>
    <property type="gene ID" value="TraesPARA_EIv1.0_0199170"/>
</dbReference>
<dbReference type="Pfam" id="PF01190">
    <property type="entry name" value="Pollen_Ole_e_1"/>
    <property type="match status" value="1"/>
</dbReference>
<dbReference type="Gramene" id="TraesMAC1B03G00361630.1">
    <property type="protein sequence ID" value="TraesMAC1B03G00361630.1"/>
    <property type="gene ID" value="TraesMAC1B03G00361630"/>
</dbReference>
<dbReference type="Gramene" id="TraesWEE_scaffold_000607_01G000300.1">
    <property type="protein sequence ID" value="TraesWEE_scaffold_000607_01G000300.1"/>
    <property type="gene ID" value="TraesWEE_scaffold_000607_01G000300"/>
</dbReference>
<dbReference type="Gramene" id="TraesRN1B0101025000.1">
    <property type="protein sequence ID" value="TraesRN1B0101025000.1"/>
    <property type="gene ID" value="TraesRN1B0101025000"/>
</dbReference>
<dbReference type="Gramene" id="TraesARI1B03G00364770.1">
    <property type="protein sequence ID" value="TraesARI1B03G00364770.1"/>
    <property type="gene ID" value="TraesARI1B03G00364770"/>
</dbReference>
<dbReference type="Gramene" id="TraesJUL1B03G00361300.1">
    <property type="protein sequence ID" value="TraesJUL1B03G00361300.1"/>
    <property type="gene ID" value="TraesJUL1B03G00361300"/>
</dbReference>
<dbReference type="GeneID" id="123096802"/>
<dbReference type="Gramene" id="TraesNOR1B03G00364500.1">
    <property type="protein sequence ID" value="TraesNOR1B03G00364500.1"/>
    <property type="gene ID" value="TraesNOR1B03G00364500"/>
</dbReference>
<accession>A0A3B5Z283</accession>
<dbReference type="Gramene" id="TraesROB_scaffold_010137_01G000200.1">
    <property type="protein sequence ID" value="TraesROB_scaffold_010137_01G000200.1"/>
    <property type="gene ID" value="TraesROB_scaffold_010137_01G000200"/>
</dbReference>
<dbReference type="GO" id="GO:0071944">
    <property type="term" value="C:cell periphery"/>
    <property type="evidence" value="ECO:0000318"/>
    <property type="project" value="GO_Central"/>
</dbReference>
<organism evidence="3">
    <name type="scientific">Triticum aestivum</name>
    <name type="common">Wheat</name>
    <dbReference type="NCBI Taxonomy" id="4565"/>
    <lineage>
        <taxon>Eukaryota</taxon>
        <taxon>Viridiplantae</taxon>
        <taxon>Streptophyta</taxon>
        <taxon>Embryophyta</taxon>
        <taxon>Tracheophyta</taxon>
        <taxon>Spermatophyta</taxon>
        <taxon>Magnoliopsida</taxon>
        <taxon>Liliopsida</taxon>
        <taxon>Poales</taxon>
        <taxon>Poaceae</taxon>
        <taxon>BOP clade</taxon>
        <taxon>Pooideae</taxon>
        <taxon>Triticodae</taxon>
        <taxon>Triticeae</taxon>
        <taxon>Triticinae</taxon>
        <taxon>Triticum</taxon>
    </lineage>
</organism>
<gene>
    <name evidence="3" type="primary">LOC123096802</name>
</gene>
<dbReference type="Gramene" id="TraesCS1B03G0999300.1">
    <property type="protein sequence ID" value="TraesCS1B03G0999300.1.CDS"/>
    <property type="gene ID" value="TraesCS1B03G0999300"/>
</dbReference>
<evidence type="ECO:0008006" key="5">
    <source>
        <dbReference type="Google" id="ProtNLM"/>
    </source>
</evidence>
<keyword evidence="4" id="KW-1185">Reference proteome</keyword>
<dbReference type="STRING" id="4565.A0A3B5Z283"/>
<reference evidence="3" key="2">
    <citation type="submission" date="2018-10" db="UniProtKB">
        <authorList>
            <consortium name="EnsemblPlants"/>
        </authorList>
    </citation>
    <scope>IDENTIFICATION</scope>
</reference>
<evidence type="ECO:0000313" key="4">
    <source>
        <dbReference type="Proteomes" id="UP000019116"/>
    </source>
</evidence>
<name>A0A3B5Z283_WHEAT</name>
<dbReference type="Gramene" id="TraesCLE_scaffold_000424_01G000400.1">
    <property type="protein sequence ID" value="TraesCLE_scaffold_000424_01G000400.1"/>
    <property type="gene ID" value="TraesCLE_scaffold_000424_01G000400"/>
</dbReference>
<dbReference type="EnsemblPlants" id="TraesCS1B02G365400.1">
    <property type="protein sequence ID" value="TraesCS1B02G365400.1"/>
    <property type="gene ID" value="TraesCS1B02G365400"/>
</dbReference>
<feature type="signal peptide" evidence="2">
    <location>
        <begin position="1"/>
        <end position="25"/>
    </location>
</feature>
<evidence type="ECO:0000256" key="1">
    <source>
        <dbReference type="ARBA" id="ARBA00022729"/>
    </source>
</evidence>
<proteinExistence type="predicted"/>
<evidence type="ECO:0000313" key="3">
    <source>
        <dbReference type="EnsemblPlants" id="TraesCS1B02G365400.1"/>
    </source>
</evidence>
<evidence type="ECO:0000256" key="2">
    <source>
        <dbReference type="SAM" id="SignalP"/>
    </source>
</evidence>
<dbReference type="Gramene" id="TraesSTA1B03G00359690.1">
    <property type="protein sequence ID" value="TraesSTA1B03G00359690.1"/>
    <property type="gene ID" value="TraesSTA1B03G00359690"/>
</dbReference>
<dbReference type="Gramene" id="TraesCS1B02G365400.1">
    <property type="protein sequence ID" value="TraesCS1B02G365400.1"/>
    <property type="gene ID" value="TraesCS1B02G365400"/>
</dbReference>
<dbReference type="OrthoDB" id="665669at2759"/>
<dbReference type="PaxDb" id="4565-Traes_1BL_0024A7723.1"/>
<dbReference type="Gramene" id="TraesLAC1B03G00364050.1">
    <property type="protein sequence ID" value="TraesLAC1B03G00364050.1"/>
    <property type="gene ID" value="TraesLAC1B03G00364050"/>
</dbReference>